<dbReference type="Proteomes" id="UP000076420">
    <property type="component" value="Unassembled WGS sequence"/>
</dbReference>
<feature type="domain" description="Cadherin" evidence="6">
    <location>
        <begin position="139"/>
        <end position="249"/>
    </location>
</feature>
<dbReference type="PANTHER" id="PTHR24027">
    <property type="entry name" value="CADHERIN-23"/>
    <property type="match status" value="1"/>
</dbReference>
<proteinExistence type="predicted"/>
<dbReference type="Gene3D" id="2.60.40.60">
    <property type="entry name" value="Cadherins"/>
    <property type="match status" value="2"/>
</dbReference>
<evidence type="ECO:0000256" key="2">
    <source>
        <dbReference type="ARBA" id="ARBA00022737"/>
    </source>
</evidence>
<dbReference type="VEuPathDB" id="VectorBase:BGLB035828"/>
<dbReference type="GO" id="GO:0016477">
    <property type="term" value="P:cell migration"/>
    <property type="evidence" value="ECO:0007669"/>
    <property type="project" value="TreeGrafter"/>
</dbReference>
<evidence type="ECO:0000256" key="1">
    <source>
        <dbReference type="ARBA" id="ARBA00004370"/>
    </source>
</evidence>
<dbReference type="EnsemblMetazoa" id="BGLB035828-RA">
    <property type="protein sequence ID" value="BGLB035828-PA"/>
    <property type="gene ID" value="BGLB035828"/>
</dbReference>
<evidence type="ECO:0000259" key="6">
    <source>
        <dbReference type="PROSITE" id="PS50268"/>
    </source>
</evidence>
<evidence type="ECO:0000256" key="3">
    <source>
        <dbReference type="ARBA" id="ARBA00022837"/>
    </source>
</evidence>
<keyword evidence="3 5" id="KW-0106">Calcium</keyword>
<gene>
    <name evidence="7" type="primary">106071628</name>
</gene>
<evidence type="ECO:0000256" key="5">
    <source>
        <dbReference type="PROSITE-ProRule" id="PRU00043"/>
    </source>
</evidence>
<evidence type="ECO:0000256" key="4">
    <source>
        <dbReference type="ARBA" id="ARBA00023136"/>
    </source>
</evidence>
<dbReference type="SMART" id="SM00112">
    <property type="entry name" value="CA"/>
    <property type="match status" value="2"/>
</dbReference>
<keyword evidence="4" id="KW-0472">Membrane</keyword>
<sequence length="285" mass="30670">MGVHDRGTPPLTNTVTATVTVNILRNNNPPSFTNCPTSQTLQESAAVGTSVFQLSASDSDPPTTKYGNITLQIIGDDNAGSFFTLNSQNFIVLNRNLATDNATRYQLRVQVADQGSPPRSGLCVFSVNVNRNVNAPQFSPAFYNISILETQPVASTIVKLTATDADRIAPYNQFSCSFGSDLLTTKGADYFTVTTVNNICNILILRDLSTDLKTNTNYLITVLATDGGGLQSLPATVNVTVVRNTAPVITNLDRNITINYNASTTAGNVIYDVDYTDPDTVVRDL</sequence>
<dbReference type="SUPFAM" id="SSF49313">
    <property type="entry name" value="Cadherin-like"/>
    <property type="match status" value="2"/>
</dbReference>
<dbReference type="AlphaFoldDB" id="A0A2C9LWN2"/>
<dbReference type="GO" id="GO:0005509">
    <property type="term" value="F:calcium ion binding"/>
    <property type="evidence" value="ECO:0007669"/>
    <property type="project" value="UniProtKB-UniRule"/>
</dbReference>
<evidence type="ECO:0000313" key="8">
    <source>
        <dbReference type="Proteomes" id="UP000076420"/>
    </source>
</evidence>
<dbReference type="InterPro" id="IPR039808">
    <property type="entry name" value="Cadherin"/>
</dbReference>
<name>A0A2C9LWN2_BIOGL</name>
<dbReference type="GO" id="GO:0045296">
    <property type="term" value="F:cadherin binding"/>
    <property type="evidence" value="ECO:0007669"/>
    <property type="project" value="TreeGrafter"/>
</dbReference>
<dbReference type="PANTHER" id="PTHR24027:SF423">
    <property type="entry name" value="PROTOCADHERIN-16"/>
    <property type="match status" value="1"/>
</dbReference>
<evidence type="ECO:0000313" key="7">
    <source>
        <dbReference type="EnsemblMetazoa" id="BGLB035828-PA"/>
    </source>
</evidence>
<feature type="domain" description="Cadherin" evidence="6">
    <location>
        <begin position="33"/>
        <end position="142"/>
    </location>
</feature>
<dbReference type="InterPro" id="IPR002126">
    <property type="entry name" value="Cadherin-like_dom"/>
</dbReference>
<reference evidence="7" key="1">
    <citation type="submission" date="2020-05" db="UniProtKB">
        <authorList>
            <consortium name="EnsemblMetazoa"/>
        </authorList>
    </citation>
    <scope>IDENTIFICATION</scope>
    <source>
        <strain evidence="7">BB02</strain>
    </source>
</reference>
<organism evidence="7 8">
    <name type="scientific">Biomphalaria glabrata</name>
    <name type="common">Bloodfluke planorb</name>
    <name type="synonym">Freshwater snail</name>
    <dbReference type="NCBI Taxonomy" id="6526"/>
    <lineage>
        <taxon>Eukaryota</taxon>
        <taxon>Metazoa</taxon>
        <taxon>Spiralia</taxon>
        <taxon>Lophotrochozoa</taxon>
        <taxon>Mollusca</taxon>
        <taxon>Gastropoda</taxon>
        <taxon>Heterobranchia</taxon>
        <taxon>Euthyneura</taxon>
        <taxon>Panpulmonata</taxon>
        <taxon>Hygrophila</taxon>
        <taxon>Lymnaeoidea</taxon>
        <taxon>Planorbidae</taxon>
        <taxon>Biomphalaria</taxon>
    </lineage>
</organism>
<protein>
    <recommendedName>
        <fullName evidence="6">Cadherin domain-containing protein</fullName>
    </recommendedName>
</protein>
<dbReference type="GO" id="GO:0008013">
    <property type="term" value="F:beta-catenin binding"/>
    <property type="evidence" value="ECO:0007669"/>
    <property type="project" value="TreeGrafter"/>
</dbReference>
<dbReference type="KEGG" id="bgt:106071628"/>
<comment type="subcellular location">
    <subcellularLocation>
        <location evidence="1">Membrane</location>
    </subcellularLocation>
</comment>
<dbReference type="PROSITE" id="PS50268">
    <property type="entry name" value="CADHERIN_2"/>
    <property type="match status" value="2"/>
</dbReference>
<dbReference type="PRINTS" id="PR00205">
    <property type="entry name" value="CADHERIN"/>
</dbReference>
<dbReference type="GO" id="GO:0007156">
    <property type="term" value="P:homophilic cell adhesion via plasma membrane adhesion molecules"/>
    <property type="evidence" value="ECO:0007669"/>
    <property type="project" value="InterPro"/>
</dbReference>
<keyword evidence="2" id="KW-0677">Repeat</keyword>
<dbReference type="Pfam" id="PF00028">
    <property type="entry name" value="Cadherin"/>
    <property type="match status" value="1"/>
</dbReference>
<dbReference type="GO" id="GO:0016342">
    <property type="term" value="C:catenin complex"/>
    <property type="evidence" value="ECO:0007669"/>
    <property type="project" value="TreeGrafter"/>
</dbReference>
<dbReference type="InterPro" id="IPR015919">
    <property type="entry name" value="Cadherin-like_sf"/>
</dbReference>
<accession>A0A2C9LWN2</accession>
<dbReference type="CDD" id="cd11304">
    <property type="entry name" value="Cadherin_repeat"/>
    <property type="match status" value="2"/>
</dbReference>
<dbReference type="STRING" id="6526.A0A2C9LWN2"/>